<sequence length="277" mass="32166">MMQWLIANQGSETMVYIEYQIDRIFIVKDDHFLETSNLFSLPNDLLLDHVFVYLRSTDLVYTFGQLCNRLLYAHLHHVDLSTSDTFAVSIDEWLCYLSSTEKKTLSLRINLHCCDSLPFSQLSKLIRLNLQITSGSPNVSEIRALAQLKELSITSIYEKLERLEGLTLFIWQVGSCLETVSAFNWFILDYVDVSPHSLRSLLVNEKLTLIRITLYSDYDLNGSLFTSVERTCPFLRHLGFQQFGNLDIDLIHDIQLMLPTVASHYSSMYFSCYRHHR</sequence>
<comment type="caution">
    <text evidence="1">The sequence shown here is derived from an EMBL/GenBank/DDBJ whole genome shotgun (WGS) entry which is preliminary data.</text>
</comment>
<dbReference type="OrthoDB" id="10546387at2759"/>
<dbReference type="AlphaFoldDB" id="A0A815HEQ6"/>
<gene>
    <name evidence="1" type="ORF">EDS130_LOCUS33295</name>
</gene>
<protein>
    <submittedName>
        <fullName evidence="1">Uncharacterized protein</fullName>
    </submittedName>
</protein>
<evidence type="ECO:0000313" key="2">
    <source>
        <dbReference type="Proteomes" id="UP000663852"/>
    </source>
</evidence>
<dbReference type="Proteomes" id="UP000663852">
    <property type="component" value="Unassembled WGS sequence"/>
</dbReference>
<proteinExistence type="predicted"/>
<reference evidence="1" key="1">
    <citation type="submission" date="2021-02" db="EMBL/GenBank/DDBJ databases">
        <authorList>
            <person name="Nowell W R."/>
        </authorList>
    </citation>
    <scope>NUCLEOTIDE SEQUENCE</scope>
</reference>
<name>A0A815HEQ6_ADIRI</name>
<accession>A0A815HEQ6</accession>
<organism evidence="1 2">
    <name type="scientific">Adineta ricciae</name>
    <name type="common">Rotifer</name>
    <dbReference type="NCBI Taxonomy" id="249248"/>
    <lineage>
        <taxon>Eukaryota</taxon>
        <taxon>Metazoa</taxon>
        <taxon>Spiralia</taxon>
        <taxon>Gnathifera</taxon>
        <taxon>Rotifera</taxon>
        <taxon>Eurotatoria</taxon>
        <taxon>Bdelloidea</taxon>
        <taxon>Adinetida</taxon>
        <taxon>Adinetidae</taxon>
        <taxon>Adineta</taxon>
    </lineage>
</organism>
<dbReference type="EMBL" id="CAJNOJ010000264">
    <property type="protein sequence ID" value="CAF1351309.1"/>
    <property type="molecule type" value="Genomic_DNA"/>
</dbReference>
<evidence type="ECO:0000313" key="1">
    <source>
        <dbReference type="EMBL" id="CAF1351309.1"/>
    </source>
</evidence>